<dbReference type="Proteomes" id="UP000283644">
    <property type="component" value="Unassembled WGS sequence"/>
</dbReference>
<comment type="caution">
    <text evidence="2">The sequence shown here is derived from an EMBL/GenBank/DDBJ whole genome shotgun (WGS) entry which is preliminary data.</text>
</comment>
<dbReference type="InterPro" id="IPR016161">
    <property type="entry name" value="Ald_DH/histidinol_DH"/>
</dbReference>
<feature type="region of interest" description="Disordered" evidence="1">
    <location>
        <begin position="59"/>
        <end position="171"/>
    </location>
</feature>
<evidence type="ECO:0008006" key="4">
    <source>
        <dbReference type="Google" id="ProtNLM"/>
    </source>
</evidence>
<proteinExistence type="predicted"/>
<evidence type="ECO:0000313" key="2">
    <source>
        <dbReference type="EMBL" id="RHW28409.1"/>
    </source>
</evidence>
<dbReference type="GO" id="GO:0016620">
    <property type="term" value="F:oxidoreductase activity, acting on the aldehyde or oxo group of donors, NAD or NADP as acceptor"/>
    <property type="evidence" value="ECO:0007669"/>
    <property type="project" value="InterPro"/>
</dbReference>
<dbReference type="SUPFAM" id="SSF53720">
    <property type="entry name" value="ALDH-like"/>
    <property type="match status" value="1"/>
</dbReference>
<name>A0A417Y6Y3_9ACTN</name>
<reference evidence="2 3" key="1">
    <citation type="submission" date="2018-09" db="EMBL/GenBank/DDBJ databases">
        <title>Genome sequencing of Nocardioides immobilis CCTCC AB 2017083 for comparison to Nocardioides silvaticus.</title>
        <authorList>
            <person name="Li C."/>
            <person name="Wang G."/>
        </authorList>
    </citation>
    <scope>NUCLEOTIDE SEQUENCE [LARGE SCALE GENOMIC DNA]</scope>
    <source>
        <strain evidence="2 3">CCTCC AB 2017083</strain>
    </source>
</reference>
<dbReference type="InterPro" id="IPR016163">
    <property type="entry name" value="Ald_DH_C"/>
</dbReference>
<evidence type="ECO:0000256" key="1">
    <source>
        <dbReference type="SAM" id="MobiDB-lite"/>
    </source>
</evidence>
<sequence length="171" mass="19118">MVLGNADIELTLDPMLPGIYTGTTQICFPVKLVYVPRPYDDTFVHALCDRITGHKVGHALNQKRPPVPQQQGSMRPSGGAYRREGQCVGESSTPEKGSTPARGAMFTMCSPTSTTTLERLQRADRSEHARRRLRLRRADPHLGQRQRVRTMPLRDDPVDEQTGSHSRYHGA</sequence>
<keyword evidence="3" id="KW-1185">Reference proteome</keyword>
<evidence type="ECO:0000313" key="3">
    <source>
        <dbReference type="Proteomes" id="UP000283644"/>
    </source>
</evidence>
<organism evidence="2 3">
    <name type="scientific">Nocardioides immobilis</name>
    <dbReference type="NCBI Taxonomy" id="2049295"/>
    <lineage>
        <taxon>Bacteria</taxon>
        <taxon>Bacillati</taxon>
        <taxon>Actinomycetota</taxon>
        <taxon>Actinomycetes</taxon>
        <taxon>Propionibacteriales</taxon>
        <taxon>Nocardioidaceae</taxon>
        <taxon>Nocardioides</taxon>
    </lineage>
</organism>
<accession>A0A417Y6Y3</accession>
<dbReference type="AlphaFoldDB" id="A0A417Y6Y3"/>
<dbReference type="Gene3D" id="3.40.309.10">
    <property type="entry name" value="Aldehyde Dehydrogenase, Chain A, domain 2"/>
    <property type="match status" value="1"/>
</dbReference>
<dbReference type="EMBL" id="QXGH01000010">
    <property type="protein sequence ID" value="RHW28409.1"/>
    <property type="molecule type" value="Genomic_DNA"/>
</dbReference>
<feature type="compositionally biased region" description="Polar residues" evidence="1">
    <location>
        <begin position="109"/>
        <end position="118"/>
    </location>
</feature>
<protein>
    <recommendedName>
        <fullName evidence="4">Aldehyde dehydrogenase family protein</fullName>
    </recommendedName>
</protein>
<gene>
    <name evidence="2" type="ORF">D0Z08_05465</name>
</gene>